<dbReference type="PANTHER" id="PTHR43640:SF1">
    <property type="entry name" value="THIOREDOXIN-DEPENDENT PEROXIREDOXIN"/>
    <property type="match status" value="1"/>
</dbReference>
<dbReference type="Gene3D" id="3.40.30.10">
    <property type="entry name" value="Glutaredoxin"/>
    <property type="match status" value="1"/>
</dbReference>
<evidence type="ECO:0000313" key="3">
    <source>
        <dbReference type="Proteomes" id="UP000199024"/>
    </source>
</evidence>
<protein>
    <submittedName>
        <fullName evidence="2">AhpC/TSA family protein</fullName>
    </submittedName>
</protein>
<dbReference type="InterPro" id="IPR013766">
    <property type="entry name" value="Thioredoxin_domain"/>
</dbReference>
<name>A0A1I6MZ39_9BACT</name>
<proteinExistence type="predicted"/>
<feature type="domain" description="Thioredoxin" evidence="1">
    <location>
        <begin position="9"/>
        <end position="192"/>
    </location>
</feature>
<dbReference type="InterPro" id="IPR036249">
    <property type="entry name" value="Thioredoxin-like_sf"/>
</dbReference>
<dbReference type="AlphaFoldDB" id="A0A1I6MZ39"/>
<keyword evidence="3" id="KW-1185">Reference proteome</keyword>
<reference evidence="2 3" key="1">
    <citation type="submission" date="2016-10" db="EMBL/GenBank/DDBJ databases">
        <authorList>
            <person name="de Groot N.N."/>
        </authorList>
    </citation>
    <scope>NUCLEOTIDE SEQUENCE [LARGE SCALE GENOMIC DNA]</scope>
    <source>
        <strain evidence="2 3">DSM 21001</strain>
    </source>
</reference>
<dbReference type="EMBL" id="FOZL01000002">
    <property type="protein sequence ID" value="SFS20963.1"/>
    <property type="molecule type" value="Genomic_DNA"/>
</dbReference>
<dbReference type="SUPFAM" id="SSF52833">
    <property type="entry name" value="Thioredoxin-like"/>
    <property type="match status" value="1"/>
</dbReference>
<gene>
    <name evidence="2" type="ORF">SAMN05421771_3976</name>
</gene>
<evidence type="ECO:0000259" key="1">
    <source>
        <dbReference type="PROSITE" id="PS51352"/>
    </source>
</evidence>
<organism evidence="2 3">
    <name type="scientific">Granulicella pectinivorans</name>
    <dbReference type="NCBI Taxonomy" id="474950"/>
    <lineage>
        <taxon>Bacteria</taxon>
        <taxon>Pseudomonadati</taxon>
        <taxon>Acidobacteriota</taxon>
        <taxon>Terriglobia</taxon>
        <taxon>Terriglobales</taxon>
        <taxon>Acidobacteriaceae</taxon>
        <taxon>Granulicella</taxon>
    </lineage>
</organism>
<dbReference type="InterPro" id="IPR047262">
    <property type="entry name" value="PRX-like1"/>
</dbReference>
<sequence length="212" mass="23143">MSRTESTMVELGTPAPAFELLDVVTGRAFGRDDIAAMAWDDSVSDQANLASAAECSPSGCHGLLVMFICVHCPYVKHVEQELANIGRDYAGRIGICAISSNDIGAFPQDGPVFMKEQAARLGFRFPYLFDETQEVARSYNAACTPDFFLFDAEMKLVYRGQLDSSRPRRGDSGNDVPVTGADLRKAMDEVIAGVTPSTEQRTSLGCNIKWRD</sequence>
<dbReference type="CDD" id="cd02969">
    <property type="entry name" value="PRX_like1"/>
    <property type="match status" value="1"/>
</dbReference>
<dbReference type="Proteomes" id="UP000199024">
    <property type="component" value="Unassembled WGS sequence"/>
</dbReference>
<dbReference type="RefSeq" id="WP_089843036.1">
    <property type="nucleotide sequence ID" value="NZ_FOZL01000002.1"/>
</dbReference>
<dbReference type="InterPro" id="IPR000866">
    <property type="entry name" value="AhpC/TSA"/>
</dbReference>
<dbReference type="PROSITE" id="PS51352">
    <property type="entry name" value="THIOREDOXIN_2"/>
    <property type="match status" value="1"/>
</dbReference>
<dbReference type="GO" id="GO:0016491">
    <property type="term" value="F:oxidoreductase activity"/>
    <property type="evidence" value="ECO:0007669"/>
    <property type="project" value="InterPro"/>
</dbReference>
<dbReference type="GO" id="GO:0016209">
    <property type="term" value="F:antioxidant activity"/>
    <property type="evidence" value="ECO:0007669"/>
    <property type="project" value="InterPro"/>
</dbReference>
<evidence type="ECO:0000313" key="2">
    <source>
        <dbReference type="EMBL" id="SFS20963.1"/>
    </source>
</evidence>
<dbReference type="OrthoDB" id="9809746at2"/>
<dbReference type="Pfam" id="PF00578">
    <property type="entry name" value="AhpC-TSA"/>
    <property type="match status" value="1"/>
</dbReference>
<accession>A0A1I6MZ39</accession>
<dbReference type="PANTHER" id="PTHR43640">
    <property type="entry name" value="OS07G0260300 PROTEIN"/>
    <property type="match status" value="1"/>
</dbReference>
<dbReference type="STRING" id="474950.SAMN05421771_3976"/>